<gene>
    <name evidence="2" type="ORF">AB4566_05170</name>
</gene>
<dbReference type="Proteomes" id="UP001570417">
    <property type="component" value="Unassembled WGS sequence"/>
</dbReference>
<evidence type="ECO:0000313" key="3">
    <source>
        <dbReference type="Proteomes" id="UP001570417"/>
    </source>
</evidence>
<organism evidence="2 3">
    <name type="scientific">Vibrio gallaecicus</name>
    <dbReference type="NCBI Taxonomy" id="552386"/>
    <lineage>
        <taxon>Bacteria</taxon>
        <taxon>Pseudomonadati</taxon>
        <taxon>Pseudomonadota</taxon>
        <taxon>Gammaproteobacteria</taxon>
        <taxon>Vibrionales</taxon>
        <taxon>Vibrionaceae</taxon>
        <taxon>Vibrio</taxon>
    </lineage>
</organism>
<keyword evidence="1" id="KW-0812">Transmembrane</keyword>
<feature type="transmembrane region" description="Helical" evidence="1">
    <location>
        <begin position="75"/>
        <end position="92"/>
    </location>
</feature>
<comment type="caution">
    <text evidence="2">The sequence shown here is derived from an EMBL/GenBank/DDBJ whole genome shotgun (WGS) entry which is preliminary data.</text>
</comment>
<sequence>MAVQPKHQDRHGRIGFEDDFTTEQRQRFTEVANEAVHRRDKKQLIEDRFIQSAKRAAFKPVVKTKSSKPNKVRQVIWIIMIGLISLWAMYMTN</sequence>
<proteinExistence type="predicted"/>
<keyword evidence="3" id="KW-1185">Reference proteome</keyword>
<name>A0ABV4N8T2_9VIBR</name>
<dbReference type="EMBL" id="JBFRUW010000008">
    <property type="protein sequence ID" value="MFA0567663.1"/>
    <property type="molecule type" value="Genomic_DNA"/>
</dbReference>
<keyword evidence="1" id="KW-0472">Membrane</keyword>
<dbReference type="RefSeq" id="WP_137371704.1">
    <property type="nucleotide sequence ID" value="NZ_AP025491.1"/>
</dbReference>
<reference evidence="2 3" key="1">
    <citation type="journal article" date="2024" name="ISME J.">
        <title>Tailless and filamentous prophages are predominant in marine Vibrio.</title>
        <authorList>
            <person name="Steensen K."/>
            <person name="Seneca J."/>
            <person name="Bartlau N."/>
            <person name="Yu X.A."/>
            <person name="Hussain F.A."/>
            <person name="Polz M.F."/>
        </authorList>
    </citation>
    <scope>NUCLEOTIDE SEQUENCE [LARGE SCALE GENOMIC DNA]</scope>
    <source>
        <strain evidence="2 3">10N.222.51.A1</strain>
    </source>
</reference>
<evidence type="ECO:0000256" key="1">
    <source>
        <dbReference type="SAM" id="Phobius"/>
    </source>
</evidence>
<keyword evidence="1" id="KW-1133">Transmembrane helix</keyword>
<accession>A0ABV4N8T2</accession>
<protein>
    <submittedName>
        <fullName evidence="2">Uncharacterized protein</fullName>
    </submittedName>
</protein>
<evidence type="ECO:0000313" key="2">
    <source>
        <dbReference type="EMBL" id="MFA0567663.1"/>
    </source>
</evidence>